<dbReference type="Pfam" id="PF00881">
    <property type="entry name" value="Nitroreductase"/>
    <property type="match status" value="1"/>
</dbReference>
<accession>X1E8F8</accession>
<dbReference type="InterPro" id="IPR020051">
    <property type="entry name" value="SagB-type_dehydrogenase"/>
</dbReference>
<dbReference type="GO" id="GO:0016491">
    <property type="term" value="F:oxidoreductase activity"/>
    <property type="evidence" value="ECO:0007669"/>
    <property type="project" value="InterPro"/>
</dbReference>
<dbReference type="SUPFAM" id="SSF55469">
    <property type="entry name" value="FMN-dependent nitroreductase-like"/>
    <property type="match status" value="1"/>
</dbReference>
<dbReference type="PANTHER" id="PTHR43745:SF2">
    <property type="entry name" value="NITROREDUCTASE MJ1384-RELATED"/>
    <property type="match status" value="1"/>
</dbReference>
<dbReference type="Gene3D" id="3.40.109.10">
    <property type="entry name" value="NADH Oxidase"/>
    <property type="match status" value="1"/>
</dbReference>
<sequence>SCNGLREVSSYITHTIKEKSKDNAGEEEDKTKNNMRGEEIMLPQPELESNISLEEALNSRRSVRNFSSKELSLNQISQILWAAQGITQESTGFRTSPSAGALYPLEIFLLKSDGVFHYIPDGHKIIKLNPDDLRPDLIQGVLFQGFVADAPVNIIITAVYERTTAKYGNRGIRYVHLEAGHSCQNILLQAVALGLGAVPVGAFDDNYIQDLLDLPQDYIPLYIIPIGYPEE</sequence>
<dbReference type="CDD" id="cd02142">
    <property type="entry name" value="McbC_SagB-like_oxidoreductase"/>
    <property type="match status" value="1"/>
</dbReference>
<evidence type="ECO:0000313" key="3">
    <source>
        <dbReference type="EMBL" id="GAH29551.1"/>
    </source>
</evidence>
<dbReference type="EMBL" id="BARU01002554">
    <property type="protein sequence ID" value="GAH29551.1"/>
    <property type="molecule type" value="Genomic_DNA"/>
</dbReference>
<dbReference type="AlphaFoldDB" id="X1E8F8"/>
<name>X1E8F8_9ZZZZ</name>
<feature type="compositionally biased region" description="Basic and acidic residues" evidence="1">
    <location>
        <begin position="17"/>
        <end position="39"/>
    </location>
</feature>
<gene>
    <name evidence="3" type="ORF">S03H2_05977</name>
</gene>
<dbReference type="InterPro" id="IPR000415">
    <property type="entry name" value="Nitroreductase-like"/>
</dbReference>
<dbReference type="InterPro" id="IPR029479">
    <property type="entry name" value="Nitroreductase"/>
</dbReference>
<feature type="non-terminal residue" evidence="3">
    <location>
        <position position="1"/>
    </location>
</feature>
<comment type="caution">
    <text evidence="3">The sequence shown here is derived from an EMBL/GenBank/DDBJ whole genome shotgun (WGS) entry which is preliminary data.</text>
</comment>
<dbReference type="PANTHER" id="PTHR43745">
    <property type="entry name" value="NITROREDUCTASE MJ1384-RELATED"/>
    <property type="match status" value="1"/>
</dbReference>
<feature type="domain" description="Nitroreductase" evidence="2">
    <location>
        <begin position="59"/>
        <end position="228"/>
    </location>
</feature>
<evidence type="ECO:0000259" key="2">
    <source>
        <dbReference type="Pfam" id="PF00881"/>
    </source>
</evidence>
<dbReference type="NCBIfam" id="TIGR03605">
    <property type="entry name" value="antibiot_sagB"/>
    <property type="match status" value="1"/>
</dbReference>
<dbReference type="InterPro" id="IPR052544">
    <property type="entry name" value="Bacteriocin_Proc_Enz"/>
</dbReference>
<protein>
    <recommendedName>
        <fullName evidence="2">Nitroreductase domain-containing protein</fullName>
    </recommendedName>
</protein>
<evidence type="ECO:0000256" key="1">
    <source>
        <dbReference type="SAM" id="MobiDB-lite"/>
    </source>
</evidence>
<proteinExistence type="predicted"/>
<organism evidence="3">
    <name type="scientific">marine sediment metagenome</name>
    <dbReference type="NCBI Taxonomy" id="412755"/>
    <lineage>
        <taxon>unclassified sequences</taxon>
        <taxon>metagenomes</taxon>
        <taxon>ecological metagenomes</taxon>
    </lineage>
</organism>
<reference evidence="3" key="1">
    <citation type="journal article" date="2014" name="Front. Microbiol.">
        <title>High frequency of phylogenetically diverse reductive dehalogenase-homologous genes in deep subseafloor sedimentary metagenomes.</title>
        <authorList>
            <person name="Kawai M."/>
            <person name="Futagami T."/>
            <person name="Toyoda A."/>
            <person name="Takaki Y."/>
            <person name="Nishi S."/>
            <person name="Hori S."/>
            <person name="Arai W."/>
            <person name="Tsubouchi T."/>
            <person name="Morono Y."/>
            <person name="Uchiyama I."/>
            <person name="Ito T."/>
            <person name="Fujiyama A."/>
            <person name="Inagaki F."/>
            <person name="Takami H."/>
        </authorList>
    </citation>
    <scope>NUCLEOTIDE SEQUENCE</scope>
    <source>
        <strain evidence="3">Expedition CK06-06</strain>
    </source>
</reference>
<feature type="region of interest" description="Disordered" evidence="1">
    <location>
        <begin position="17"/>
        <end position="42"/>
    </location>
</feature>